<dbReference type="InterPro" id="IPR036188">
    <property type="entry name" value="FAD/NAD-bd_sf"/>
</dbReference>
<dbReference type="AlphaFoldDB" id="A0A1G9LUQ7"/>
<keyword evidence="3" id="KW-0560">Oxidoreductase</keyword>
<dbReference type="PANTHER" id="PTHR43498">
    <property type="entry name" value="FERREDOXIN:COB-COM HETERODISULFIDE REDUCTASE SUBUNIT A"/>
    <property type="match status" value="1"/>
</dbReference>
<accession>A0A1G9LUQ7</accession>
<dbReference type="InterPro" id="IPR039650">
    <property type="entry name" value="HdrA-like"/>
</dbReference>
<dbReference type="RefSeq" id="WP_218118448.1">
    <property type="nucleotide sequence ID" value="NZ_FNGP01000004.1"/>
</dbReference>
<dbReference type="EMBL" id="FNGP01000004">
    <property type="protein sequence ID" value="SDL65699.1"/>
    <property type="molecule type" value="Genomic_DNA"/>
</dbReference>
<evidence type="ECO:0000256" key="2">
    <source>
        <dbReference type="ARBA" id="ARBA00022723"/>
    </source>
</evidence>
<dbReference type="SUPFAM" id="SSF51905">
    <property type="entry name" value="FAD/NAD(P)-binding domain"/>
    <property type="match status" value="1"/>
</dbReference>
<dbReference type="Proteomes" id="UP000199475">
    <property type="component" value="Unassembled WGS sequence"/>
</dbReference>
<dbReference type="PANTHER" id="PTHR43498:SF1">
    <property type="entry name" value="COB--COM HETERODISULFIDE REDUCTASE IRON-SULFUR SUBUNIT A"/>
    <property type="match status" value="1"/>
</dbReference>
<evidence type="ECO:0000256" key="5">
    <source>
        <dbReference type="ARBA" id="ARBA00023014"/>
    </source>
</evidence>
<dbReference type="GO" id="GO:0051539">
    <property type="term" value="F:4 iron, 4 sulfur cluster binding"/>
    <property type="evidence" value="ECO:0007669"/>
    <property type="project" value="UniProtKB-KW"/>
</dbReference>
<dbReference type="Pfam" id="PF12831">
    <property type="entry name" value="FAD_oxidored"/>
    <property type="match status" value="1"/>
</dbReference>
<dbReference type="GO" id="GO:0046872">
    <property type="term" value="F:metal ion binding"/>
    <property type="evidence" value="ECO:0007669"/>
    <property type="project" value="UniProtKB-KW"/>
</dbReference>
<keyword evidence="4" id="KW-0408">Iron</keyword>
<dbReference type="Gene3D" id="3.50.50.60">
    <property type="entry name" value="FAD/NAD(P)-binding domain"/>
    <property type="match status" value="1"/>
</dbReference>
<proteinExistence type="predicted"/>
<reference evidence="6 7" key="1">
    <citation type="submission" date="2016-10" db="EMBL/GenBank/DDBJ databases">
        <authorList>
            <person name="de Groot N.N."/>
        </authorList>
    </citation>
    <scope>NUCLEOTIDE SEQUENCE [LARGE SCALE GENOMIC DNA]</scope>
    <source>
        <strain evidence="6 7">CGMCC 1.9159</strain>
    </source>
</reference>
<keyword evidence="1" id="KW-0004">4Fe-4S</keyword>
<dbReference type="GO" id="GO:0016491">
    <property type="term" value="F:oxidoreductase activity"/>
    <property type="evidence" value="ECO:0007669"/>
    <property type="project" value="UniProtKB-KW"/>
</dbReference>
<evidence type="ECO:0000256" key="1">
    <source>
        <dbReference type="ARBA" id="ARBA00022485"/>
    </source>
</evidence>
<sequence length="458" mass="49399">MFQSERQTLFVTEPARATPVLGDYDVIVCGGGPAGIIAATAAARNGARTLLIERYGFVGGMATSALVTPISEFRHNGRQHVGGIPLELMTRASRLGGADLGRDSGNWPVNDELMKLAAQRLLLESGVTLLYHSWLSDAVVEDGRVTHAVVQNKTGRVAYGACVFVDCTGDADLVRAAGLPTVKTDVLQPASLWFQLGGVDTDALQHLFGDAEGGVLPVSETIRNRLAELHREGEIPVFGGPWINWFFHDGMVSINLLREGTDASDAEWFTRTECSLREKLHQIIEVLRREFPEFKDAWLAKSGIQTGVRETHHIVGETTLTRDDILNPKAFPDTVAKGAHVIDIHEADSIDQTQLEFVVPRRAYNVPLGCLVPRGSVNVITAGRCLSADGPGFGSARVMATCMAMGQGAGTAAALASATQDKRVVDVDLALLRERLISQGAIVDFDDVNKRPSTANDR</sequence>
<name>A0A1G9LUQ7_9ACTN</name>
<dbReference type="PRINTS" id="PR00368">
    <property type="entry name" value="FADPNR"/>
</dbReference>
<dbReference type="STRING" id="686624.SAMN04488242_2343"/>
<evidence type="ECO:0000256" key="4">
    <source>
        <dbReference type="ARBA" id="ARBA00023004"/>
    </source>
</evidence>
<protein>
    <submittedName>
        <fullName evidence="6">FAD dependent oxidoreductase</fullName>
    </submittedName>
</protein>
<keyword evidence="7" id="KW-1185">Reference proteome</keyword>
<evidence type="ECO:0000256" key="3">
    <source>
        <dbReference type="ARBA" id="ARBA00023002"/>
    </source>
</evidence>
<gene>
    <name evidence="6" type="ORF">SAMN04488242_2343</name>
</gene>
<evidence type="ECO:0000313" key="7">
    <source>
        <dbReference type="Proteomes" id="UP000199475"/>
    </source>
</evidence>
<organism evidence="6 7">
    <name type="scientific">Tessaracoccus oleiagri</name>
    <dbReference type="NCBI Taxonomy" id="686624"/>
    <lineage>
        <taxon>Bacteria</taxon>
        <taxon>Bacillati</taxon>
        <taxon>Actinomycetota</taxon>
        <taxon>Actinomycetes</taxon>
        <taxon>Propionibacteriales</taxon>
        <taxon>Propionibacteriaceae</taxon>
        <taxon>Tessaracoccus</taxon>
    </lineage>
</organism>
<keyword evidence="2" id="KW-0479">Metal-binding</keyword>
<keyword evidence="5" id="KW-0411">Iron-sulfur</keyword>
<evidence type="ECO:0000313" key="6">
    <source>
        <dbReference type="EMBL" id="SDL65699.1"/>
    </source>
</evidence>